<name>A0ABR9YYR1_9PROT</name>
<dbReference type="EMBL" id="JABCQH010000015">
    <property type="protein sequence ID" value="MBF0889520.1"/>
    <property type="molecule type" value="Genomic_DNA"/>
</dbReference>
<evidence type="ECO:0000256" key="2">
    <source>
        <dbReference type="SAM" id="Phobius"/>
    </source>
</evidence>
<accession>A0ABR9YYR1</accession>
<evidence type="ECO:0000256" key="1">
    <source>
        <dbReference type="SAM" id="MobiDB-lite"/>
    </source>
</evidence>
<feature type="transmembrane region" description="Helical" evidence="2">
    <location>
        <begin position="357"/>
        <end position="376"/>
    </location>
</feature>
<keyword evidence="2" id="KW-1133">Transmembrane helix</keyword>
<feature type="compositionally biased region" description="Low complexity" evidence="1">
    <location>
        <begin position="399"/>
        <end position="411"/>
    </location>
</feature>
<keyword evidence="2" id="KW-0472">Membrane</keyword>
<dbReference type="Proteomes" id="UP000662701">
    <property type="component" value="Unassembled WGS sequence"/>
</dbReference>
<feature type="transmembrane region" description="Helical" evidence="2">
    <location>
        <begin position="293"/>
        <end position="314"/>
    </location>
</feature>
<evidence type="ECO:0000313" key="4">
    <source>
        <dbReference type="Proteomes" id="UP000662701"/>
    </source>
</evidence>
<keyword evidence="2" id="KW-0812">Transmembrane</keyword>
<keyword evidence="4" id="KW-1185">Reference proteome</keyword>
<organism evidence="3 4">
    <name type="scientific">Gluconobacter cadivus</name>
    <dbReference type="NCBI Taxonomy" id="2728101"/>
    <lineage>
        <taxon>Bacteria</taxon>
        <taxon>Pseudomonadati</taxon>
        <taxon>Pseudomonadota</taxon>
        <taxon>Alphaproteobacteria</taxon>
        <taxon>Acetobacterales</taxon>
        <taxon>Acetobacteraceae</taxon>
        <taxon>Gluconobacter</taxon>
    </lineage>
</organism>
<reference evidence="3 4" key="2">
    <citation type="submission" date="2020-11" db="EMBL/GenBank/DDBJ databases">
        <title>Description of novel Gluconobacter species.</title>
        <authorList>
            <person name="Cleenwerck I."/>
            <person name="Cnockaert M."/>
            <person name="Borremans W."/>
            <person name="Wieme A.D."/>
            <person name="De Vuyst L."/>
            <person name="Vandamme P."/>
        </authorList>
    </citation>
    <scope>NUCLEOTIDE SEQUENCE [LARGE SCALE GENOMIC DNA]</scope>
    <source>
        <strain evidence="3 4">LMG 1745</strain>
    </source>
</reference>
<comment type="caution">
    <text evidence="3">The sequence shown here is derived from an EMBL/GenBank/DDBJ whole genome shotgun (WGS) entry which is preliminary data.</text>
</comment>
<proteinExistence type="predicted"/>
<sequence length="439" mass="48044">MPRIRFDELLSVYRNTEFGDGDEPSRLTVASEDLVALLTRLETDEDAAKDADVALLDEIGNVAVGSVVRIRIGSPRVGLGVLAKNVNKLLAPPAAKMKEPANYYLVDPPYASSDAAAPDIIVLYRKVLELVALLSETATFQDETKAELVLVKDEKIVVPVRYMADDLAKLDVAAADRLLTQMADELHRDQKLEILFEALVDLCSGQQATTRFQFILRNLDELGDAVRKGYRLFASNFSYSKIRSEIEDARIDFAQKIHKTIVDVQGQLLGIPIATVVVASQMKAPTACGVEPWVNYAVLVGAWIFVILLTVAIINQLLTLNVIKSEVDRQKEKLKNDFPAVSDDFVKTFGSLGRRIWWHRIGLCVVILIGLGALWLTNHTYDHVTAVPVPACATSKTGASSPASAMPSVPSFVATPKSAQTEPPTIKDHPRGAAMPAHH</sequence>
<evidence type="ECO:0000313" key="3">
    <source>
        <dbReference type="EMBL" id="MBF0889520.1"/>
    </source>
</evidence>
<reference evidence="4" key="1">
    <citation type="submission" date="2020-04" db="EMBL/GenBank/DDBJ databases">
        <title>Description of novel Gluconacetobacter.</title>
        <authorList>
            <person name="Sombolestani A."/>
        </authorList>
    </citation>
    <scope>NUCLEOTIDE SEQUENCE [LARGE SCALE GENOMIC DNA]</scope>
    <source>
        <strain evidence="4">LMG 1745</strain>
    </source>
</reference>
<dbReference type="RefSeq" id="WP_194263270.1">
    <property type="nucleotide sequence ID" value="NZ_JABCQH010000015.1"/>
</dbReference>
<protein>
    <submittedName>
        <fullName evidence="3">Uncharacterized protein</fullName>
    </submittedName>
</protein>
<feature type="region of interest" description="Disordered" evidence="1">
    <location>
        <begin position="399"/>
        <end position="439"/>
    </location>
</feature>
<gene>
    <name evidence="3" type="ORF">HKD19_13320</name>
</gene>